<dbReference type="EMBL" id="JARBHB010000016">
    <property type="protein sequence ID" value="KAJ8866877.1"/>
    <property type="molecule type" value="Genomic_DNA"/>
</dbReference>
<sequence length="650" mass="69950">MSAQKEKPFVSSAKKLYKIALIDLSAARPTRGGNTACWAQPTPLNTIPALLPVRDACSPRGVGEEGDQSSQRDGRFFWRPGPYVTASPPCLPLTLSRTTPLVHVAGTDYLGYVSTPFKYTMSTQLPACDVTRAVSELAVFCSIPSAWRELPGGRIAGWPPGLVDHADVFLLPVTRVLDEFSGFVSLGSCRRPCTDQNVLGQWGASYDKFIGVCGGVLYDRPLASSNVTNLTSRSLCLPKRSGCAARQCVFVGLAYLSTRRDGSSGMRRRVAGVDRAARVAAVSRRAVSWARVDALILIVMLAAARGPSVVDSIDRDVDSRCWGEAACAAAERRGQSIDRGTACAGRAQPPVALSSLTTFSGVVAEELPVDLEGVLQSLKSFWWVEDLVSFSGTVKHGGRNDDELVPSGTVRRVQRPLFRPGEGRRVKGVRQGVRSATANPRRGNWDESRRQDHGSRGHPGMTSSCWRGARSNFSGQIVPVAVARGVLRSTALLNSVATSDPIHAIFAGRVGREAVQCWDTEIGCAQPATSVYLILSSMGSPTARLYHGEPGSIPDRITPDYRRWGSARMMPLVGGFSQGSPVFPPLHSNAAPFSPSFIPSSALETSLVAAESLIETRYRRRDCTPVQCSARRGDERVDVVVSVAPTLPRS</sequence>
<keyword evidence="3" id="KW-1185">Reference proteome</keyword>
<evidence type="ECO:0000313" key="2">
    <source>
        <dbReference type="EMBL" id="KAJ8866877.1"/>
    </source>
</evidence>
<feature type="compositionally biased region" description="Basic and acidic residues" evidence="1">
    <location>
        <begin position="443"/>
        <end position="455"/>
    </location>
</feature>
<gene>
    <name evidence="2" type="ORF">PR048_032739</name>
</gene>
<evidence type="ECO:0000313" key="3">
    <source>
        <dbReference type="Proteomes" id="UP001159363"/>
    </source>
</evidence>
<comment type="caution">
    <text evidence="2">The sequence shown here is derived from an EMBL/GenBank/DDBJ whole genome shotgun (WGS) entry which is preliminary data.</text>
</comment>
<name>A0ABQ9G612_9NEOP</name>
<feature type="region of interest" description="Disordered" evidence="1">
    <location>
        <begin position="426"/>
        <end position="465"/>
    </location>
</feature>
<organism evidence="2 3">
    <name type="scientific">Dryococelus australis</name>
    <dbReference type="NCBI Taxonomy" id="614101"/>
    <lineage>
        <taxon>Eukaryota</taxon>
        <taxon>Metazoa</taxon>
        <taxon>Ecdysozoa</taxon>
        <taxon>Arthropoda</taxon>
        <taxon>Hexapoda</taxon>
        <taxon>Insecta</taxon>
        <taxon>Pterygota</taxon>
        <taxon>Neoptera</taxon>
        <taxon>Polyneoptera</taxon>
        <taxon>Phasmatodea</taxon>
        <taxon>Verophasmatodea</taxon>
        <taxon>Anareolatae</taxon>
        <taxon>Phasmatidae</taxon>
        <taxon>Eurycanthinae</taxon>
        <taxon>Dryococelus</taxon>
    </lineage>
</organism>
<accession>A0ABQ9G612</accession>
<evidence type="ECO:0000256" key="1">
    <source>
        <dbReference type="SAM" id="MobiDB-lite"/>
    </source>
</evidence>
<protein>
    <submittedName>
        <fullName evidence="2">Uncharacterized protein</fullName>
    </submittedName>
</protein>
<reference evidence="2 3" key="1">
    <citation type="submission" date="2023-02" db="EMBL/GenBank/DDBJ databases">
        <title>LHISI_Scaffold_Assembly.</title>
        <authorList>
            <person name="Stuart O.P."/>
            <person name="Cleave R."/>
            <person name="Magrath M.J.L."/>
            <person name="Mikheyev A.S."/>
        </authorList>
    </citation>
    <scope>NUCLEOTIDE SEQUENCE [LARGE SCALE GENOMIC DNA]</scope>
    <source>
        <strain evidence="2">Daus_M_001</strain>
        <tissue evidence="2">Leg muscle</tissue>
    </source>
</reference>
<dbReference type="Proteomes" id="UP001159363">
    <property type="component" value="Chromosome 15"/>
</dbReference>
<proteinExistence type="predicted"/>